<reference evidence="3" key="2">
    <citation type="journal article" date="2014" name="PLoS ONE">
        <title>Genome and Transcriptome Analysis of the Fungal Pathogen Fusarium oxysporum f. sp. cubense Causing Banana Vascular Wilt Disease.</title>
        <authorList>
            <person name="Guo L."/>
            <person name="Han L."/>
            <person name="Yang L."/>
            <person name="Zeng H."/>
            <person name="Fan D."/>
            <person name="Zhu Y."/>
            <person name="Feng Y."/>
            <person name="Wang G."/>
            <person name="Peng C."/>
            <person name="Jiang X."/>
            <person name="Zhou D."/>
            <person name="Ni P."/>
            <person name="Liang C."/>
            <person name="Liu L."/>
            <person name="Wang J."/>
            <person name="Mao C."/>
            <person name="Fang X."/>
            <person name="Peng M."/>
            <person name="Huang J."/>
        </authorList>
    </citation>
    <scope>NUCLEOTIDE SEQUENCE [LARGE SCALE GENOMIC DNA]</scope>
    <source>
        <strain evidence="3">race 4</strain>
    </source>
</reference>
<evidence type="ECO:0000313" key="2">
    <source>
        <dbReference type="EMBL" id="EMT73173.1"/>
    </source>
</evidence>
<organism evidence="2 3">
    <name type="scientific">Fusarium oxysporum f. sp. cubense (strain race 4)</name>
    <name type="common">Panama disease fungus</name>
    <dbReference type="NCBI Taxonomy" id="2502994"/>
    <lineage>
        <taxon>Eukaryota</taxon>
        <taxon>Fungi</taxon>
        <taxon>Dikarya</taxon>
        <taxon>Ascomycota</taxon>
        <taxon>Pezizomycotina</taxon>
        <taxon>Sordariomycetes</taxon>
        <taxon>Hypocreomycetidae</taxon>
        <taxon>Hypocreales</taxon>
        <taxon>Nectriaceae</taxon>
        <taxon>Fusarium</taxon>
        <taxon>Fusarium oxysporum species complex</taxon>
    </lineage>
</organism>
<dbReference type="EMBL" id="KB726235">
    <property type="protein sequence ID" value="EMT73173.1"/>
    <property type="molecule type" value="Genomic_DNA"/>
</dbReference>
<dbReference type="AlphaFoldDB" id="N1S2X7"/>
<dbReference type="HOGENOM" id="CLU_1656294_0_0_1"/>
<name>N1S2X7_FUSC4</name>
<dbReference type="Proteomes" id="UP000016929">
    <property type="component" value="Unassembled WGS sequence"/>
</dbReference>
<gene>
    <name evidence="2" type="ORF">FOC4_g10004539</name>
</gene>
<feature type="compositionally biased region" description="Polar residues" evidence="1">
    <location>
        <begin position="108"/>
        <end position="124"/>
    </location>
</feature>
<feature type="compositionally biased region" description="Low complexity" evidence="1">
    <location>
        <begin position="84"/>
        <end position="99"/>
    </location>
</feature>
<accession>N1S2X7</accession>
<feature type="non-terminal residue" evidence="2">
    <location>
        <position position="1"/>
    </location>
</feature>
<proteinExistence type="predicted"/>
<protein>
    <submittedName>
        <fullName evidence="2">Uncharacterized protein</fullName>
    </submittedName>
</protein>
<reference evidence="3" key="1">
    <citation type="submission" date="2012-09" db="EMBL/GenBank/DDBJ databases">
        <title>Genome sequencing and comparative transcriptomics of race 1 and race 4 of banana pathogen: Fusarium oxysporum f. sp. cubense.</title>
        <authorList>
            <person name="Fang X."/>
            <person name="Huang J."/>
        </authorList>
    </citation>
    <scope>NUCLEOTIDE SEQUENCE [LARGE SCALE GENOMIC DNA]</scope>
    <source>
        <strain evidence="3">race 4</strain>
    </source>
</reference>
<sequence length="160" mass="16281">GFSIAALVTSQTSSMGPSETCGYVDGVGLPSLRASHQLMRELVQIPILYSTDGSLSACATYTWPQLSAEAYFCATARTTATVVTETTSSGSLTSTLEPTIEPSRTDGGFSSTNAGGPQPTTTESDGGPNLGTESDLSSRQRIGAGVGSGLSGGLLLIFFA</sequence>
<keyword evidence="3" id="KW-1185">Reference proteome</keyword>
<feature type="region of interest" description="Disordered" evidence="1">
    <location>
        <begin position="84"/>
        <end position="139"/>
    </location>
</feature>
<dbReference type="OrthoDB" id="5079492at2759"/>
<evidence type="ECO:0000256" key="1">
    <source>
        <dbReference type="SAM" id="MobiDB-lite"/>
    </source>
</evidence>
<evidence type="ECO:0000313" key="3">
    <source>
        <dbReference type="Proteomes" id="UP000016929"/>
    </source>
</evidence>